<sequence length="460" mass="52668">MLTDSLPAKPGPNRGGPTLSLKKRNATWYSLGLIMGVAGLGLLALNYPAGRFLLYGFALWLTLSLPVNLRIFIFSLGFCFILTEIGFRSYAMYLQAQYPGHSYEDILWEYDSLLGWKKTADLEVEFIRKKKRMRTQVKTNSLGLRDDEYTFQKPHGTGRILLLGDSVTVGLEVEKEEVIDTRLESRLSSEGQFEVINGGTRGYGTDQSYLFMKETGLRFQPDIVIYIFVPNDPENNVTIHKPNRTFGKSYFRLDHNGNLLLSGVPVPKVFEPFDQWIMSDPDLEAYYNQGLPKKSEQKQKTHDPQKALDHLKHDLSYFQTPGALKDLIKRNSLLTSVFTRLGLMTVNLPVNIPQRILDYQWKITEALVDAMNNKAQNAGAKFLVYEFTSDGKANAETTVLQKICERLEIPYLNSFHLFHEKTEGNKFRFRFPFDGHWNALGHDLAAQDIRRYLIEKGWVD</sequence>
<dbReference type="Proteomes" id="UP001250932">
    <property type="component" value="Unassembled WGS sequence"/>
</dbReference>
<dbReference type="Gene3D" id="3.40.50.1110">
    <property type="entry name" value="SGNH hydrolase"/>
    <property type="match status" value="1"/>
</dbReference>
<dbReference type="SUPFAM" id="SSF52266">
    <property type="entry name" value="SGNH hydrolase"/>
    <property type="match status" value="1"/>
</dbReference>
<dbReference type="RefSeq" id="WP_313834141.1">
    <property type="nucleotide sequence ID" value="NZ_JAQOUE010000001.1"/>
</dbReference>
<evidence type="ECO:0000313" key="2">
    <source>
        <dbReference type="EMBL" id="MDT7043575.1"/>
    </source>
</evidence>
<feature type="transmembrane region" description="Helical" evidence="1">
    <location>
        <begin position="26"/>
        <end position="45"/>
    </location>
</feature>
<evidence type="ECO:0000256" key="1">
    <source>
        <dbReference type="SAM" id="Phobius"/>
    </source>
</evidence>
<evidence type="ECO:0008006" key="4">
    <source>
        <dbReference type="Google" id="ProtNLM"/>
    </source>
</evidence>
<comment type="caution">
    <text evidence="2">The sequence shown here is derived from an EMBL/GenBank/DDBJ whole genome shotgun (WGS) entry which is preliminary data.</text>
</comment>
<proteinExistence type="predicted"/>
<dbReference type="EMBL" id="JAQOUE010000001">
    <property type="protein sequence ID" value="MDT7043575.1"/>
    <property type="molecule type" value="Genomic_DNA"/>
</dbReference>
<name>A0ABU3KAY5_9BACT</name>
<reference evidence="2 3" key="1">
    <citation type="journal article" date="2023" name="ISME J.">
        <title>Cultivation and genomic characterization of novel and ubiquitous marine nitrite-oxidizing bacteria from the Nitrospirales.</title>
        <authorList>
            <person name="Mueller A.J."/>
            <person name="Daebeler A."/>
            <person name="Herbold C.W."/>
            <person name="Kirkegaard R.H."/>
            <person name="Daims H."/>
        </authorList>
    </citation>
    <scope>NUCLEOTIDE SEQUENCE [LARGE SCALE GENOMIC DNA]</scope>
    <source>
        <strain evidence="2 3">EB</strain>
    </source>
</reference>
<protein>
    <recommendedName>
        <fullName evidence="4">SGNH hydrolase-type esterase domain-containing protein</fullName>
    </recommendedName>
</protein>
<dbReference type="InterPro" id="IPR036514">
    <property type="entry name" value="SGNH_hydro_sf"/>
</dbReference>
<accession>A0ABU3KAY5</accession>
<organism evidence="2 3">
    <name type="scientific">Candidatus Nitronereus thalassa</name>
    <dbReference type="NCBI Taxonomy" id="3020898"/>
    <lineage>
        <taxon>Bacteria</taxon>
        <taxon>Pseudomonadati</taxon>
        <taxon>Nitrospirota</taxon>
        <taxon>Nitrospiria</taxon>
        <taxon>Nitrospirales</taxon>
        <taxon>Nitrospiraceae</taxon>
        <taxon>Candidatus Nitronereus</taxon>
    </lineage>
</organism>
<feature type="transmembrane region" description="Helical" evidence="1">
    <location>
        <begin position="57"/>
        <end position="82"/>
    </location>
</feature>
<gene>
    <name evidence="2" type="ORF">PPG34_14555</name>
</gene>
<keyword evidence="1" id="KW-0472">Membrane</keyword>
<keyword evidence="1" id="KW-0812">Transmembrane</keyword>
<keyword evidence="3" id="KW-1185">Reference proteome</keyword>
<keyword evidence="1" id="KW-1133">Transmembrane helix</keyword>
<evidence type="ECO:0000313" key="3">
    <source>
        <dbReference type="Proteomes" id="UP001250932"/>
    </source>
</evidence>